<evidence type="ECO:0000313" key="1">
    <source>
        <dbReference type="EMBL" id="EFV96005.1"/>
    </source>
</evidence>
<organism evidence="1 2">
    <name type="scientific">Lautropia mirabilis ATCC 51599</name>
    <dbReference type="NCBI Taxonomy" id="887898"/>
    <lineage>
        <taxon>Bacteria</taxon>
        <taxon>Pseudomonadati</taxon>
        <taxon>Pseudomonadota</taxon>
        <taxon>Betaproteobacteria</taxon>
        <taxon>Burkholderiales</taxon>
        <taxon>Burkholderiaceae</taxon>
        <taxon>Lautropia</taxon>
    </lineage>
</organism>
<evidence type="ECO:0000313" key="2">
    <source>
        <dbReference type="Proteomes" id="UP000011021"/>
    </source>
</evidence>
<sequence>MARRNEGKARLLYNVLGARGCFRNAVVKWGRAGWRDSAEGAVYRHVITMKRLVSALFRVSAGGLHDALWGA</sequence>
<name>E7RUM2_9BURK</name>
<comment type="caution">
    <text evidence="1">The sequence shown here is derived from an EMBL/GenBank/DDBJ whole genome shotgun (WGS) entry which is preliminary data.</text>
</comment>
<gene>
    <name evidence="1" type="ORF">HMPREF0551_0188</name>
</gene>
<dbReference type="EMBL" id="AEQP01000001">
    <property type="protein sequence ID" value="EFV96005.1"/>
    <property type="molecule type" value="Genomic_DNA"/>
</dbReference>
<keyword evidence="2" id="KW-1185">Reference proteome</keyword>
<dbReference type="AlphaFoldDB" id="E7RUM2"/>
<proteinExistence type="predicted"/>
<reference evidence="1 2" key="1">
    <citation type="submission" date="2010-12" db="EMBL/GenBank/DDBJ databases">
        <authorList>
            <person name="Muzny D."/>
            <person name="Qin X."/>
            <person name="Deng J."/>
            <person name="Jiang H."/>
            <person name="Liu Y."/>
            <person name="Qu J."/>
            <person name="Song X.-Z."/>
            <person name="Zhang L."/>
            <person name="Thornton R."/>
            <person name="Coyle M."/>
            <person name="Francisco L."/>
            <person name="Jackson L."/>
            <person name="Javaid M."/>
            <person name="Korchina V."/>
            <person name="Kovar C."/>
            <person name="Mata R."/>
            <person name="Mathew T."/>
            <person name="Ngo R."/>
            <person name="Nguyen L."/>
            <person name="Nguyen N."/>
            <person name="Okwuonu G."/>
            <person name="Ongeri F."/>
            <person name="Pham C."/>
            <person name="Simmons D."/>
            <person name="Wilczek-Boney K."/>
            <person name="Hale W."/>
            <person name="Jakkamsetti A."/>
            <person name="Pham P."/>
            <person name="Ruth R."/>
            <person name="San Lucas F."/>
            <person name="Warren J."/>
            <person name="Zhang J."/>
            <person name="Zhao Z."/>
            <person name="Zhou C."/>
            <person name="Zhu D."/>
            <person name="Lee S."/>
            <person name="Bess C."/>
            <person name="Blankenburg K."/>
            <person name="Forbes L."/>
            <person name="Fu Q."/>
            <person name="Gubbala S."/>
            <person name="Hirani K."/>
            <person name="Jayaseelan J.C."/>
            <person name="Lara F."/>
            <person name="Munidasa M."/>
            <person name="Palculict T."/>
            <person name="Patil S."/>
            <person name="Pu L.-L."/>
            <person name="Saada N."/>
            <person name="Tang L."/>
            <person name="Weissenberger G."/>
            <person name="Zhu Y."/>
            <person name="Hemphill L."/>
            <person name="Shang Y."/>
            <person name="Youmans B."/>
            <person name="Ayvaz T."/>
            <person name="Ross M."/>
            <person name="Santibanez J."/>
            <person name="Aqrawi P."/>
            <person name="Gross S."/>
            <person name="Joshi V."/>
            <person name="Fowler G."/>
            <person name="Nazareth L."/>
            <person name="Reid J."/>
            <person name="Worley K."/>
            <person name="Petrosino J."/>
            <person name="Highlander S."/>
            <person name="Gibbs R."/>
        </authorList>
    </citation>
    <scope>NUCLEOTIDE SEQUENCE [LARGE SCALE GENOMIC DNA]</scope>
    <source>
        <strain evidence="1 2">ATCC 51599</strain>
    </source>
</reference>
<dbReference type="STRING" id="887898.HMPREF0551_0188"/>
<accession>E7RUM2</accession>
<dbReference type="Proteomes" id="UP000011021">
    <property type="component" value="Unassembled WGS sequence"/>
</dbReference>
<protein>
    <submittedName>
        <fullName evidence="1">Uncharacterized protein</fullName>
    </submittedName>
</protein>
<dbReference type="HOGENOM" id="CLU_2735013_0_0_4"/>